<gene>
    <name evidence="1" type="ORF">CLOSTASPAR_04900</name>
</gene>
<evidence type="ECO:0000313" key="2">
    <source>
        <dbReference type="Proteomes" id="UP000004756"/>
    </source>
</evidence>
<organism evidence="1 2">
    <name type="scientific">[Clostridium] asparagiforme DSM 15981</name>
    <dbReference type="NCBI Taxonomy" id="518636"/>
    <lineage>
        <taxon>Bacteria</taxon>
        <taxon>Bacillati</taxon>
        <taxon>Bacillota</taxon>
        <taxon>Clostridia</taxon>
        <taxon>Lachnospirales</taxon>
        <taxon>Lachnospiraceae</taxon>
        <taxon>Enterocloster</taxon>
    </lineage>
</organism>
<accession>C0D6K3</accession>
<evidence type="ECO:0000313" key="1">
    <source>
        <dbReference type="EMBL" id="EEG53026.1"/>
    </source>
</evidence>
<name>C0D6K3_9FIRM</name>
<dbReference type="Proteomes" id="UP000004756">
    <property type="component" value="Unassembled WGS sequence"/>
</dbReference>
<sequence>MEYGRNGYVYGAEMTKREIFVGSALLFLPEMRVHDAETPTRTRGHGGLPV</sequence>
<dbReference type="EMBL" id="ACCJ01000407">
    <property type="protein sequence ID" value="EEG53026.1"/>
    <property type="molecule type" value="Genomic_DNA"/>
</dbReference>
<dbReference type="HOGENOM" id="CLU_3116164_0_0_9"/>
<protein>
    <submittedName>
        <fullName evidence="1">Uncharacterized protein</fullName>
    </submittedName>
</protein>
<reference evidence="1 2" key="1">
    <citation type="submission" date="2009-01" db="EMBL/GenBank/DDBJ databases">
        <authorList>
            <person name="Fulton L."/>
            <person name="Clifton S."/>
            <person name="Fulton B."/>
            <person name="Xu J."/>
            <person name="Minx P."/>
            <person name="Pepin K.H."/>
            <person name="Johnson M."/>
            <person name="Bhonagiri V."/>
            <person name="Nash W.E."/>
            <person name="Mardis E.R."/>
            <person name="Wilson R.K."/>
        </authorList>
    </citation>
    <scope>NUCLEOTIDE SEQUENCE [LARGE SCALE GENOMIC DNA]</scope>
    <source>
        <strain evidence="1 2">DSM 15981</strain>
    </source>
</reference>
<comment type="caution">
    <text evidence="1">The sequence shown here is derived from an EMBL/GenBank/DDBJ whole genome shotgun (WGS) entry which is preliminary data.</text>
</comment>
<reference evidence="1 2" key="2">
    <citation type="submission" date="2009-02" db="EMBL/GenBank/DDBJ databases">
        <title>Draft genome sequence of Clostridium asparagiforme (DSM 15981).</title>
        <authorList>
            <person name="Sudarsanam P."/>
            <person name="Ley R."/>
            <person name="Guruge J."/>
            <person name="Turnbaugh P.J."/>
            <person name="Mahowald M."/>
            <person name="Liep D."/>
            <person name="Gordon J."/>
        </authorList>
    </citation>
    <scope>NUCLEOTIDE SEQUENCE [LARGE SCALE GENOMIC DNA]</scope>
    <source>
        <strain evidence="1 2">DSM 15981</strain>
    </source>
</reference>
<proteinExistence type="predicted"/>
<keyword evidence="2" id="KW-1185">Reference proteome</keyword>
<dbReference type="AlphaFoldDB" id="C0D6K3"/>